<dbReference type="EMBL" id="QUAC01000483">
    <property type="protein sequence ID" value="REK84518.1"/>
    <property type="molecule type" value="Genomic_DNA"/>
</dbReference>
<organism evidence="2 3">
    <name type="scientific">Streptomyces inhibens</name>
    <dbReference type="NCBI Taxonomy" id="2293571"/>
    <lineage>
        <taxon>Bacteria</taxon>
        <taxon>Bacillati</taxon>
        <taxon>Actinomycetota</taxon>
        <taxon>Actinomycetes</taxon>
        <taxon>Kitasatosporales</taxon>
        <taxon>Streptomycetaceae</taxon>
        <taxon>Streptomyces</taxon>
    </lineage>
</organism>
<dbReference type="InterPro" id="IPR011009">
    <property type="entry name" value="Kinase-like_dom_sf"/>
</dbReference>
<dbReference type="Pfam" id="PF19974">
    <property type="entry name" value="TCAD9"/>
    <property type="match status" value="1"/>
</dbReference>
<feature type="domain" description="Ternary complex associated" evidence="1">
    <location>
        <begin position="53"/>
        <end position="518"/>
    </location>
</feature>
<dbReference type="InterPro" id="IPR045544">
    <property type="entry name" value="TCAD9"/>
</dbReference>
<keyword evidence="3" id="KW-1185">Reference proteome</keyword>
<evidence type="ECO:0000313" key="3">
    <source>
        <dbReference type="Proteomes" id="UP000262477"/>
    </source>
</evidence>
<dbReference type="OrthoDB" id="3585659at2"/>
<name>A0A371PPS9_STRIH</name>
<proteinExistence type="predicted"/>
<evidence type="ECO:0000259" key="1">
    <source>
        <dbReference type="Pfam" id="PF19974"/>
    </source>
</evidence>
<gene>
    <name evidence="2" type="ORF">DY245_42950</name>
</gene>
<evidence type="ECO:0000313" key="2">
    <source>
        <dbReference type="EMBL" id="REK84518.1"/>
    </source>
</evidence>
<sequence length="1682" mass="183978">MVPQVEFAPTCGIDLDDQPYIIDALCDVAVLESDVTVEEGEDPPKGYWPGGVHTVTVLRRLAGGRSGSEVLEIEVSVKKAASFLQVAKLMRHDEAMKEWTAFNALARKHDDTLYVPIVAVSRSVIDKQYAVDFKQHVVVYAHVRDRDQNTEGTLRSLEDVVVEAIEDPESTGQGVAALSAMMSTLRNKLYRNASSASEQLLGQENWSLGPNAVLKVDEIDAEGQGPVRLIDGNPGAKDLEKPAVTSTELLQASTSPPGIGRSLAKGDKARLMLRKAKVEGSVVSGQFNTLRVHVELTGGVGDRTDVADLIGERPLDVYGTVQYTRSQRWSDLYASCLLAKGDFTETEGLLQYDGTTVEHPMKALLSVLSASVEARTRSQVHGDLNPRNIMFCDKNPYLIDFASFEQDSYLLSDLAWMEVCTLRDCVSPFLSWADLVRLQRYLALLTIVIPLWGADAVASAAAFLVESVREDAPVLSRCLALLWALRLGIWKTVPVDDREAWPRHYFQHLTLAACRTFKWESSRQSEHQVGASTAVAGVASECLGPGFSTLFDQWSANQARIAREMLLEHSDELSWPSADLLTAALVAEGIERPRKAGSAARRAMERLFSGPLASAFEELQRHCRNKEFDSSQHYHDFTYIPLEGRVLAPGEPYVQQGEGALTVAPKSCLRLLAQHDVVVLVADSGSGKSVVTRELKMRMMNAFSKNADPAKTAGTPCCLPLSVSAVQLSIELHAASELTPSKILRGLIQLPDEVSQGRLERLLEIGAVHLTVDDLHKVELRRRRGVTAWLKELHVKHPQMRIVVCQRGGDYQPEVFGWPAVVLHKVRELPARTFIADELRKRHPATWQAEFAQLEELLFKDPAAVALRELAGRPLFLKMLVRHFVDTGEVPSNPGILVHKYLERMLKSGEHAIPVAQQKQMLNKLVSKLGDSGALSREEAVQVVGDPARHDAEQDLETLLSTTAVQEDSARITFCNPLVQALCAASVLLEDAQDHPPSVTDRIRKFGWRDAALFLVADPHADEETVAAVLSTAVEANPWYGAMLLQAAPEDAVPGVRQAFLEAQHAVLRSEASGRPAWRQSAYALAKYGAPSAMDVLQQVALNESSAPQAVKAALDGLVMMHQWFVPDATSTLQGVLCHLLDPAPGVSVEDSVVVRALRSIQAAGLTSLAGYAWSRLEQSGASWEVISQAWDTLAQLRVLPNRALRAVYAQACTRQLSQIDRELGVTAATAAAEELNEERLFLLKRLAAEGDIESLLAYRFRAGLAECPDWREMLDQAARAVQAGSPQNVLAGALLDQEMFGTGPDGWRDLLTQPNEHLAIIGAHRLLSDGRVLGAPLLEEVGAQASAKRLSIVAAFVHCLSPGGQGVLERLLKPVLAKLTADFIDPVSCLVSAAGTLDHDLGLRLALKVQEALLEHGLDQQAVHWPWCTTWRRVLPLRAETALFVDEQGIDSPSLTALLGSVDVLLDAPFVQPMILTPAVREQLFSLQPKSPEGIAAHQFVMLAASAGLFEALPFVHEVAANEYNISTIITHSHGEHGLVQVSLAAHATTAIGYLGSLALLEDLMLEAETAEQALHRMAHETDSLHPSLERARLVGLGYWGHWQDLLSALSPGDPVLSAAARNIVNYWLPGPRDRLGEACFHSIARWTRRELETGKLPASTQAVLTHIHDSTENRLGRYVR</sequence>
<reference evidence="2 3" key="1">
    <citation type="submission" date="2018-08" db="EMBL/GenBank/DDBJ databases">
        <title>Streptomyces NEAU-D10 sp. nov., a novel Actinomycete isolated from soil.</title>
        <authorList>
            <person name="Jin L."/>
        </authorList>
    </citation>
    <scope>NUCLEOTIDE SEQUENCE [LARGE SCALE GENOMIC DNA]</scope>
    <source>
        <strain evidence="2 3">NEAU-D10</strain>
    </source>
</reference>
<dbReference type="SUPFAM" id="SSF56112">
    <property type="entry name" value="Protein kinase-like (PK-like)"/>
    <property type="match status" value="1"/>
</dbReference>
<dbReference type="Gene3D" id="1.10.510.10">
    <property type="entry name" value="Transferase(Phosphotransferase) domain 1"/>
    <property type="match status" value="1"/>
</dbReference>
<dbReference type="Proteomes" id="UP000262477">
    <property type="component" value="Unassembled WGS sequence"/>
</dbReference>
<protein>
    <recommendedName>
        <fullName evidence="1">Ternary complex associated domain-containing protein</fullName>
    </recommendedName>
</protein>
<dbReference type="RefSeq" id="WP_128512528.1">
    <property type="nucleotide sequence ID" value="NZ_QUAC01000483.1"/>
</dbReference>
<comment type="caution">
    <text evidence="2">The sequence shown here is derived from an EMBL/GenBank/DDBJ whole genome shotgun (WGS) entry which is preliminary data.</text>
</comment>
<accession>A0A371PPS9</accession>